<evidence type="ECO:0000313" key="3">
    <source>
        <dbReference type="Proteomes" id="UP000030765"/>
    </source>
</evidence>
<dbReference type="EnsemblMetazoa" id="ASIC016136-RA">
    <property type="protein sequence ID" value="ASIC016136-PA"/>
    <property type="gene ID" value="ASIC016136"/>
</dbReference>
<gene>
    <name evidence="1" type="ORF">ZHAS_00016136</name>
</gene>
<evidence type="ECO:0000313" key="2">
    <source>
        <dbReference type="EnsemblMetazoa" id="ASIC016136-PA"/>
    </source>
</evidence>
<accession>A0A084WCS5</accession>
<proteinExistence type="predicted"/>
<dbReference type="AlphaFoldDB" id="A0A084WCS5"/>
<dbReference type="VEuPathDB" id="VectorBase:ASIC016136"/>
<reference evidence="1 3" key="1">
    <citation type="journal article" date="2014" name="BMC Genomics">
        <title>Genome sequence of Anopheles sinensis provides insight into genetics basis of mosquito competence for malaria parasites.</title>
        <authorList>
            <person name="Zhou D."/>
            <person name="Zhang D."/>
            <person name="Ding G."/>
            <person name="Shi L."/>
            <person name="Hou Q."/>
            <person name="Ye Y."/>
            <person name="Xu Y."/>
            <person name="Zhou H."/>
            <person name="Xiong C."/>
            <person name="Li S."/>
            <person name="Yu J."/>
            <person name="Hong S."/>
            <person name="Yu X."/>
            <person name="Zou P."/>
            <person name="Chen C."/>
            <person name="Chang X."/>
            <person name="Wang W."/>
            <person name="Lv Y."/>
            <person name="Sun Y."/>
            <person name="Ma L."/>
            <person name="Shen B."/>
            <person name="Zhu C."/>
        </authorList>
    </citation>
    <scope>NUCLEOTIDE SEQUENCE [LARGE SCALE GENOMIC DNA]</scope>
</reference>
<keyword evidence="3" id="KW-1185">Reference proteome</keyword>
<dbReference type="EMBL" id="KE525337">
    <property type="protein sequence ID" value="KFB48019.1"/>
    <property type="molecule type" value="Genomic_DNA"/>
</dbReference>
<name>A0A084WCS5_ANOSI</name>
<protein>
    <submittedName>
        <fullName evidence="1 2">Uncharacterized protein</fullName>
    </submittedName>
</protein>
<sequence>MALNAPHRVVEKQLPEGKLPHITAKAVGPSNTWTLSTEQRQPFSPTSASVWRVQVAPKREKHILPGRSVPPAFP</sequence>
<reference evidence="2" key="2">
    <citation type="submission" date="2020-05" db="UniProtKB">
        <authorList>
            <consortium name="EnsemblMetazoa"/>
        </authorList>
    </citation>
    <scope>IDENTIFICATION</scope>
</reference>
<evidence type="ECO:0000313" key="1">
    <source>
        <dbReference type="EMBL" id="KFB48019.1"/>
    </source>
</evidence>
<organism evidence="1">
    <name type="scientific">Anopheles sinensis</name>
    <name type="common">Mosquito</name>
    <dbReference type="NCBI Taxonomy" id="74873"/>
    <lineage>
        <taxon>Eukaryota</taxon>
        <taxon>Metazoa</taxon>
        <taxon>Ecdysozoa</taxon>
        <taxon>Arthropoda</taxon>
        <taxon>Hexapoda</taxon>
        <taxon>Insecta</taxon>
        <taxon>Pterygota</taxon>
        <taxon>Neoptera</taxon>
        <taxon>Endopterygota</taxon>
        <taxon>Diptera</taxon>
        <taxon>Nematocera</taxon>
        <taxon>Culicoidea</taxon>
        <taxon>Culicidae</taxon>
        <taxon>Anophelinae</taxon>
        <taxon>Anopheles</taxon>
    </lineage>
</organism>
<dbReference type="EMBL" id="ATLV01022864">
    <property type="status" value="NOT_ANNOTATED_CDS"/>
    <property type="molecule type" value="Genomic_DNA"/>
</dbReference>
<dbReference type="Proteomes" id="UP000030765">
    <property type="component" value="Unassembled WGS sequence"/>
</dbReference>